<keyword evidence="2" id="KW-1185">Reference proteome</keyword>
<organism evidence="2 3">
    <name type="scientific">Steinernema glaseri</name>
    <dbReference type="NCBI Taxonomy" id="37863"/>
    <lineage>
        <taxon>Eukaryota</taxon>
        <taxon>Metazoa</taxon>
        <taxon>Ecdysozoa</taxon>
        <taxon>Nematoda</taxon>
        <taxon>Chromadorea</taxon>
        <taxon>Rhabditida</taxon>
        <taxon>Tylenchina</taxon>
        <taxon>Panagrolaimomorpha</taxon>
        <taxon>Strongyloidoidea</taxon>
        <taxon>Steinernematidae</taxon>
        <taxon>Steinernema</taxon>
    </lineage>
</organism>
<protein>
    <submittedName>
        <fullName evidence="3">Nuclear transcription factor Y subunit</fullName>
    </submittedName>
</protein>
<sequence>RDRKKHFDREKRIVRESIRASKQKKRTWVTTAPDAKESDAKATLGDTDSITRAHQNMVRGIPAASFGPSSSGSKLSTLSNSFSTDDYDYTSSYYSRSTLPSKSVVSQRPDPYAPSLGSSFQPMARKAPSSTQTSSVAESSATCSTCPSDLTNSTITEETASS</sequence>
<name>A0A1I7Y175_9BILA</name>
<feature type="compositionally biased region" description="Low complexity" evidence="1">
    <location>
        <begin position="93"/>
        <end position="103"/>
    </location>
</feature>
<dbReference type="Proteomes" id="UP000095287">
    <property type="component" value="Unplaced"/>
</dbReference>
<feature type="region of interest" description="Disordered" evidence="1">
    <location>
        <begin position="61"/>
        <end position="80"/>
    </location>
</feature>
<proteinExistence type="predicted"/>
<dbReference type="AlphaFoldDB" id="A0A1I7Y175"/>
<accession>A0A1I7Y175</accession>
<feature type="compositionally biased region" description="Low complexity" evidence="1">
    <location>
        <begin position="129"/>
        <end position="142"/>
    </location>
</feature>
<feature type="compositionally biased region" description="Low complexity" evidence="1">
    <location>
        <begin position="62"/>
        <end position="80"/>
    </location>
</feature>
<evidence type="ECO:0000313" key="2">
    <source>
        <dbReference type="Proteomes" id="UP000095287"/>
    </source>
</evidence>
<feature type="region of interest" description="Disordered" evidence="1">
    <location>
        <begin position="16"/>
        <end position="48"/>
    </location>
</feature>
<feature type="region of interest" description="Disordered" evidence="1">
    <location>
        <begin position="93"/>
        <end position="162"/>
    </location>
</feature>
<dbReference type="WBParaSite" id="L893_g11696.t1">
    <property type="protein sequence ID" value="L893_g11696.t1"/>
    <property type="gene ID" value="L893_g11696"/>
</dbReference>
<evidence type="ECO:0000313" key="3">
    <source>
        <dbReference type="WBParaSite" id="L893_g11696.t1"/>
    </source>
</evidence>
<evidence type="ECO:0000256" key="1">
    <source>
        <dbReference type="SAM" id="MobiDB-lite"/>
    </source>
</evidence>
<feature type="compositionally biased region" description="Polar residues" evidence="1">
    <location>
        <begin position="143"/>
        <end position="162"/>
    </location>
</feature>
<reference evidence="3" key="1">
    <citation type="submission" date="2016-11" db="UniProtKB">
        <authorList>
            <consortium name="WormBaseParasite"/>
        </authorList>
    </citation>
    <scope>IDENTIFICATION</scope>
</reference>